<keyword evidence="2" id="KW-0812">Transmembrane</keyword>
<name>A0A8S5R874_9VIRU</name>
<feature type="coiled-coil region" evidence="1">
    <location>
        <begin position="1"/>
        <end position="28"/>
    </location>
</feature>
<keyword evidence="2" id="KW-0472">Membrane</keyword>
<evidence type="ECO:0000313" key="3">
    <source>
        <dbReference type="EMBL" id="DAE27592.1"/>
    </source>
</evidence>
<reference evidence="3" key="1">
    <citation type="journal article" date="2021" name="Proc. Natl. Acad. Sci. U.S.A.">
        <title>A Catalog of Tens of Thousands of Viruses from Human Metagenomes Reveals Hidden Associations with Chronic Diseases.</title>
        <authorList>
            <person name="Tisza M.J."/>
            <person name="Buck C.B."/>
        </authorList>
    </citation>
    <scope>NUCLEOTIDE SEQUENCE</scope>
    <source>
        <strain evidence="3">Cti5L29</strain>
    </source>
</reference>
<dbReference type="EMBL" id="BK015841">
    <property type="protein sequence ID" value="DAE27592.1"/>
    <property type="molecule type" value="Genomic_DNA"/>
</dbReference>
<organism evidence="3">
    <name type="scientific">virus sp. cti5L29</name>
    <dbReference type="NCBI Taxonomy" id="2826813"/>
    <lineage>
        <taxon>Viruses</taxon>
    </lineage>
</organism>
<feature type="transmembrane region" description="Helical" evidence="2">
    <location>
        <begin position="133"/>
        <end position="160"/>
    </location>
</feature>
<keyword evidence="2" id="KW-1133">Transmembrane helix</keyword>
<evidence type="ECO:0000256" key="2">
    <source>
        <dbReference type="SAM" id="Phobius"/>
    </source>
</evidence>
<proteinExistence type="predicted"/>
<protein>
    <submittedName>
        <fullName evidence="3">Uncharacterized protein</fullName>
    </submittedName>
</protein>
<feature type="transmembrane region" description="Helical" evidence="2">
    <location>
        <begin position="183"/>
        <end position="202"/>
    </location>
</feature>
<feature type="coiled-coil region" evidence="1">
    <location>
        <begin position="77"/>
        <end position="111"/>
    </location>
</feature>
<keyword evidence="1" id="KW-0175">Coiled coil</keyword>
<accession>A0A8S5R874</accession>
<evidence type="ECO:0000256" key="1">
    <source>
        <dbReference type="SAM" id="Coils"/>
    </source>
</evidence>
<sequence length="208" mass="23154">MEDEELDKIQSEIENKKLELALKEEESKKSIDKINVSDIKIKLDDTKSIESQAEDVVGAMVTANALTDSTVKSSLTNMKAEELVNKASEKATKAKEKAVQAETDLQKAERDLYEAVLNTFGIYKHLPRGLMKFLVWIFSPLYTIISLLIGIPCGLCKIFIDNLDGIVCRYEKTGDGVKPKIKVIFWIIFALLVVGAVCLTVLKCLGKI</sequence>